<dbReference type="Pfam" id="PF02481">
    <property type="entry name" value="DNA_processg_A"/>
    <property type="match status" value="1"/>
</dbReference>
<reference evidence="4" key="1">
    <citation type="submission" date="2017-04" db="EMBL/GenBank/DDBJ databases">
        <authorList>
            <person name="Varghese N."/>
            <person name="Submissions S."/>
        </authorList>
    </citation>
    <scope>NUCLEOTIDE SEQUENCE [LARGE SCALE GENOMIC DNA]</scope>
    <source>
        <strain evidence="4">DSM 16512</strain>
    </source>
</reference>
<dbReference type="PANTHER" id="PTHR43022:SF1">
    <property type="entry name" value="PROTEIN SMF"/>
    <property type="match status" value="1"/>
</dbReference>
<evidence type="ECO:0000313" key="4">
    <source>
        <dbReference type="Proteomes" id="UP000192602"/>
    </source>
</evidence>
<sequence>MVKIGGEQFHFQGNLALLDRPKVSIVGTRRPNSYTKTVTLRLATALAKSGKVIVSGGAMGVDALAHRGAGAANTIVVLGSGIDVLYPAINRELLQTIAKEGLLLSQFEPDFRPTKWSFVVRNKSVVALGEYLIITQADRKSGSMRSAEIALKMGKKIYVLPHRMGESEGTNDLVKQGLAEVIWDIDAFCGVEKSDPFIEYLKTSPSYEEALQKWGERIYEAEIDGLIAIENFKIVYKGE</sequence>
<dbReference type="SUPFAM" id="SSF102405">
    <property type="entry name" value="MCP/YpsA-like"/>
    <property type="match status" value="1"/>
</dbReference>
<dbReference type="Proteomes" id="UP000192602">
    <property type="component" value="Unassembled WGS sequence"/>
</dbReference>
<dbReference type="GO" id="GO:0009294">
    <property type="term" value="P:DNA-mediated transformation"/>
    <property type="evidence" value="ECO:0007669"/>
    <property type="project" value="InterPro"/>
</dbReference>
<dbReference type="AlphaFoldDB" id="A0A1W1WSV0"/>
<dbReference type="InterPro" id="IPR003488">
    <property type="entry name" value="DprA"/>
</dbReference>
<gene>
    <name evidence="3" type="ORF">SAMN05660197_1188</name>
</gene>
<evidence type="ECO:0000313" key="3">
    <source>
        <dbReference type="EMBL" id="SMC09381.1"/>
    </source>
</evidence>
<dbReference type="InterPro" id="IPR057666">
    <property type="entry name" value="DrpA_SLOG"/>
</dbReference>
<proteinExistence type="inferred from homology"/>
<comment type="similarity">
    <text evidence="1">Belongs to the DprA/Smf family.</text>
</comment>
<name>A0A1W1WSV0_9BACT</name>
<dbReference type="PANTHER" id="PTHR43022">
    <property type="entry name" value="PROTEIN SMF"/>
    <property type="match status" value="1"/>
</dbReference>
<dbReference type="RefSeq" id="WP_084276584.1">
    <property type="nucleotide sequence ID" value="NZ_AP026671.1"/>
</dbReference>
<keyword evidence="4" id="KW-1185">Reference proteome</keyword>
<evidence type="ECO:0000256" key="1">
    <source>
        <dbReference type="ARBA" id="ARBA00006525"/>
    </source>
</evidence>
<organism evidence="3 4">
    <name type="scientific">Nitratiruptor tergarcus DSM 16512</name>
    <dbReference type="NCBI Taxonomy" id="1069081"/>
    <lineage>
        <taxon>Bacteria</taxon>
        <taxon>Pseudomonadati</taxon>
        <taxon>Campylobacterota</taxon>
        <taxon>Epsilonproteobacteria</taxon>
        <taxon>Nautiliales</taxon>
        <taxon>Nitratiruptoraceae</taxon>
        <taxon>Nitratiruptor</taxon>
    </lineage>
</organism>
<accession>A0A1W1WSV0</accession>
<dbReference type="STRING" id="1069081.SAMN05660197_1188"/>
<feature type="domain" description="Smf/DprA SLOG" evidence="2">
    <location>
        <begin position="10"/>
        <end position="188"/>
    </location>
</feature>
<dbReference type="Gene3D" id="3.40.50.450">
    <property type="match status" value="1"/>
</dbReference>
<evidence type="ECO:0000259" key="2">
    <source>
        <dbReference type="Pfam" id="PF02481"/>
    </source>
</evidence>
<protein>
    <submittedName>
        <fullName evidence="3">DNA processing protein</fullName>
    </submittedName>
</protein>
<dbReference type="OrthoDB" id="9785707at2"/>
<dbReference type="EMBL" id="FWWZ01000001">
    <property type="protein sequence ID" value="SMC09381.1"/>
    <property type="molecule type" value="Genomic_DNA"/>
</dbReference>